<feature type="transmembrane region" description="Helical" evidence="2">
    <location>
        <begin position="12"/>
        <end position="32"/>
    </location>
</feature>
<evidence type="ECO:0000256" key="2">
    <source>
        <dbReference type="SAM" id="Phobius"/>
    </source>
</evidence>
<evidence type="ECO:0000256" key="1">
    <source>
        <dbReference type="SAM" id="MobiDB-lite"/>
    </source>
</evidence>
<name>A0A1G2KMH9_9BACT</name>
<dbReference type="AlphaFoldDB" id="A0A1G2KMH9"/>
<protein>
    <submittedName>
        <fullName evidence="3">Uncharacterized protein</fullName>
    </submittedName>
</protein>
<dbReference type="Proteomes" id="UP000178710">
    <property type="component" value="Unassembled WGS sequence"/>
</dbReference>
<proteinExistence type="predicted"/>
<evidence type="ECO:0000313" key="3">
    <source>
        <dbReference type="EMBL" id="OHA00667.1"/>
    </source>
</evidence>
<feature type="region of interest" description="Disordered" evidence="1">
    <location>
        <begin position="321"/>
        <end position="354"/>
    </location>
</feature>
<dbReference type="EMBL" id="MHQK01000051">
    <property type="protein sequence ID" value="OHA00667.1"/>
    <property type="molecule type" value="Genomic_DNA"/>
</dbReference>
<organism evidence="3 4">
    <name type="scientific">Candidatus Sungbacteria bacterium RIFCSPHIGHO2_02_FULL_49_20</name>
    <dbReference type="NCBI Taxonomy" id="1802272"/>
    <lineage>
        <taxon>Bacteria</taxon>
        <taxon>Candidatus Sungiibacteriota</taxon>
    </lineage>
</organism>
<keyword evidence="2" id="KW-0812">Transmembrane</keyword>
<keyword evidence="2" id="KW-1133">Transmembrane helix</keyword>
<reference evidence="3 4" key="1">
    <citation type="journal article" date="2016" name="Nat. Commun.">
        <title>Thousands of microbial genomes shed light on interconnected biogeochemical processes in an aquifer system.</title>
        <authorList>
            <person name="Anantharaman K."/>
            <person name="Brown C.T."/>
            <person name="Hug L.A."/>
            <person name="Sharon I."/>
            <person name="Castelle C.J."/>
            <person name="Probst A.J."/>
            <person name="Thomas B.C."/>
            <person name="Singh A."/>
            <person name="Wilkins M.J."/>
            <person name="Karaoz U."/>
            <person name="Brodie E.L."/>
            <person name="Williams K.H."/>
            <person name="Hubbard S.S."/>
            <person name="Banfield J.F."/>
        </authorList>
    </citation>
    <scope>NUCLEOTIDE SEQUENCE [LARGE SCALE GENOMIC DNA]</scope>
</reference>
<accession>A0A1G2KMH9</accession>
<evidence type="ECO:0000313" key="4">
    <source>
        <dbReference type="Proteomes" id="UP000178710"/>
    </source>
</evidence>
<keyword evidence="2" id="KW-0472">Membrane</keyword>
<comment type="caution">
    <text evidence="3">The sequence shown here is derived from an EMBL/GenBank/DDBJ whole genome shotgun (WGS) entry which is preliminary data.</text>
</comment>
<gene>
    <name evidence="3" type="ORF">A3C12_02700</name>
</gene>
<sequence>MEDQTEEKINGSGYAVPVSIVIAGIIIASALLKNGANLNSRTSGIKPSNTKTATQAVSASEEAVVPSEGVDLPVVWGDLGAKLVSVGAIDAEKMKALYEGRGEFTPLETDRPEAVVAVPSAGRSLTGFSDEYQNLLLGQNDGKLKITKDNAGYILNLFWALGLASKNSILDSGEMMDARYGGAGPPAGGFASTAGWTIAKGDPMDHYSRHKFFNLTPQEQALVDKVSKGIYRPCCNNSTHFPDCNHGMAMLGFLELMASQGVGEEEMYKAALAVNSYWFPDTYLTIAAYMKQDGVEWKNVSPKDVLGINYSSASGYARVSSQVTQPRRGGEGSGCGVDTQVPVAPQRQQGGCGV</sequence>